<organism evidence="2 3">
    <name type="scientific">Eumeta variegata</name>
    <name type="common">Bagworm moth</name>
    <name type="synonym">Eumeta japonica</name>
    <dbReference type="NCBI Taxonomy" id="151549"/>
    <lineage>
        <taxon>Eukaryota</taxon>
        <taxon>Metazoa</taxon>
        <taxon>Ecdysozoa</taxon>
        <taxon>Arthropoda</taxon>
        <taxon>Hexapoda</taxon>
        <taxon>Insecta</taxon>
        <taxon>Pterygota</taxon>
        <taxon>Neoptera</taxon>
        <taxon>Endopterygota</taxon>
        <taxon>Lepidoptera</taxon>
        <taxon>Glossata</taxon>
        <taxon>Ditrysia</taxon>
        <taxon>Tineoidea</taxon>
        <taxon>Psychidae</taxon>
        <taxon>Oiketicinae</taxon>
        <taxon>Eumeta</taxon>
    </lineage>
</organism>
<accession>A0A4C1VX14</accession>
<proteinExistence type="predicted"/>
<sequence>MSGGGNGDLLAYIIKISLVNSNFSKLRVSGLTLDAKDVTTLKYASVSNFSALSKCNRRVKQNGVLMSSIKQKVSKHMQRRAEVGGRKRRPPPAARPRDPRPPEMQPTLNF</sequence>
<comment type="caution">
    <text evidence="2">The sequence shown here is derived from an EMBL/GenBank/DDBJ whole genome shotgun (WGS) entry which is preliminary data.</text>
</comment>
<evidence type="ECO:0000313" key="3">
    <source>
        <dbReference type="Proteomes" id="UP000299102"/>
    </source>
</evidence>
<reference evidence="2 3" key="1">
    <citation type="journal article" date="2019" name="Commun. Biol.">
        <title>The bagworm genome reveals a unique fibroin gene that provides high tensile strength.</title>
        <authorList>
            <person name="Kono N."/>
            <person name="Nakamura H."/>
            <person name="Ohtoshi R."/>
            <person name="Tomita M."/>
            <person name="Numata K."/>
            <person name="Arakawa K."/>
        </authorList>
    </citation>
    <scope>NUCLEOTIDE SEQUENCE [LARGE SCALE GENOMIC DNA]</scope>
</reference>
<evidence type="ECO:0000313" key="2">
    <source>
        <dbReference type="EMBL" id="GBP42474.1"/>
    </source>
</evidence>
<dbReference type="EMBL" id="BGZK01000419">
    <property type="protein sequence ID" value="GBP42474.1"/>
    <property type="molecule type" value="Genomic_DNA"/>
</dbReference>
<evidence type="ECO:0000256" key="1">
    <source>
        <dbReference type="SAM" id="MobiDB-lite"/>
    </source>
</evidence>
<dbReference type="Proteomes" id="UP000299102">
    <property type="component" value="Unassembled WGS sequence"/>
</dbReference>
<name>A0A4C1VX14_EUMVA</name>
<dbReference type="AlphaFoldDB" id="A0A4C1VX14"/>
<feature type="region of interest" description="Disordered" evidence="1">
    <location>
        <begin position="70"/>
        <end position="110"/>
    </location>
</feature>
<gene>
    <name evidence="2" type="ORF">EVAR_29277_1</name>
</gene>
<protein>
    <submittedName>
        <fullName evidence="2">Uncharacterized protein</fullName>
    </submittedName>
</protein>
<keyword evidence="3" id="KW-1185">Reference proteome</keyword>